<dbReference type="GO" id="GO:0042302">
    <property type="term" value="F:structural constituent of cuticle"/>
    <property type="evidence" value="ECO:0007669"/>
    <property type="project" value="UniProtKB-UniRule"/>
</dbReference>
<protein>
    <submittedName>
        <fullName evidence="4">Cuticle protein 19.8</fullName>
    </submittedName>
</protein>
<dbReference type="PROSITE" id="PS00233">
    <property type="entry name" value="CHIT_BIND_RR_1"/>
    <property type="match status" value="1"/>
</dbReference>
<keyword evidence="3" id="KW-0812">Transmembrane</keyword>
<dbReference type="AlphaFoldDB" id="A0A3R7MJK0"/>
<evidence type="ECO:0000256" key="3">
    <source>
        <dbReference type="SAM" id="Phobius"/>
    </source>
</evidence>
<sequence>MLERERQGDGLAKKKGKVTVADFDDMILLLASSITSVSPPLSSCELHKAPRMFSKVALFVAVSVFAGVAMAFPDVYEPVYYPEPLPYYFNYDVHDDYKGAHYSRNEKSDGKALYGSYTVALPDGRKQTVDYTADHYKGFVAKVSYSGKAQHPKFYGPAITFKQNGGYH</sequence>
<keyword evidence="5" id="KW-1185">Reference proteome</keyword>
<dbReference type="PANTHER" id="PTHR12236:SF79">
    <property type="entry name" value="CUTICULAR PROTEIN 50CB-RELATED"/>
    <property type="match status" value="1"/>
</dbReference>
<dbReference type="InterPro" id="IPR051217">
    <property type="entry name" value="Insect_Cuticle_Struc_Prot"/>
</dbReference>
<reference evidence="4 5" key="2">
    <citation type="submission" date="2019-01" db="EMBL/GenBank/DDBJ databases">
        <title>The decoding of complex shrimp genome reveals the adaptation for benthos swimmer, frequently molting mechanism and breeding impact on genome.</title>
        <authorList>
            <person name="Sun Y."/>
            <person name="Gao Y."/>
            <person name="Yu Y."/>
        </authorList>
    </citation>
    <scope>NUCLEOTIDE SEQUENCE [LARGE SCALE GENOMIC DNA]</scope>
    <source>
        <tissue evidence="4">Muscle</tissue>
    </source>
</reference>
<organism evidence="4 5">
    <name type="scientific">Penaeus vannamei</name>
    <name type="common">Whiteleg shrimp</name>
    <name type="synonym">Litopenaeus vannamei</name>
    <dbReference type="NCBI Taxonomy" id="6689"/>
    <lineage>
        <taxon>Eukaryota</taxon>
        <taxon>Metazoa</taxon>
        <taxon>Ecdysozoa</taxon>
        <taxon>Arthropoda</taxon>
        <taxon>Crustacea</taxon>
        <taxon>Multicrustacea</taxon>
        <taxon>Malacostraca</taxon>
        <taxon>Eumalacostraca</taxon>
        <taxon>Eucarida</taxon>
        <taxon>Decapoda</taxon>
        <taxon>Dendrobranchiata</taxon>
        <taxon>Penaeoidea</taxon>
        <taxon>Penaeidae</taxon>
        <taxon>Penaeus</taxon>
    </lineage>
</organism>
<keyword evidence="3" id="KW-1133">Transmembrane helix</keyword>
<gene>
    <name evidence="4" type="ORF">C7M84_023375</name>
</gene>
<dbReference type="InterPro" id="IPR031311">
    <property type="entry name" value="CHIT_BIND_RR_consensus"/>
</dbReference>
<dbReference type="PRINTS" id="PR00947">
    <property type="entry name" value="CUTICLE"/>
</dbReference>
<dbReference type="Proteomes" id="UP000283509">
    <property type="component" value="Unassembled WGS sequence"/>
</dbReference>
<keyword evidence="3" id="KW-0472">Membrane</keyword>
<evidence type="ECO:0000256" key="1">
    <source>
        <dbReference type="ARBA" id="ARBA00022460"/>
    </source>
</evidence>
<evidence type="ECO:0000313" key="5">
    <source>
        <dbReference type="Proteomes" id="UP000283509"/>
    </source>
</evidence>
<dbReference type="GO" id="GO:0031012">
    <property type="term" value="C:extracellular matrix"/>
    <property type="evidence" value="ECO:0007669"/>
    <property type="project" value="TreeGrafter"/>
</dbReference>
<accession>A0A3R7MJK0</accession>
<dbReference type="InterPro" id="IPR000618">
    <property type="entry name" value="Insect_cuticle"/>
</dbReference>
<keyword evidence="1 2" id="KW-0193">Cuticle</keyword>
<dbReference type="PROSITE" id="PS51155">
    <property type="entry name" value="CHIT_BIND_RR_2"/>
    <property type="match status" value="1"/>
</dbReference>
<dbReference type="EMBL" id="QCYY01000685">
    <property type="protein sequence ID" value="ROT83441.1"/>
    <property type="molecule type" value="Genomic_DNA"/>
</dbReference>
<dbReference type="OrthoDB" id="6630425at2759"/>
<dbReference type="GO" id="GO:0005615">
    <property type="term" value="C:extracellular space"/>
    <property type="evidence" value="ECO:0007669"/>
    <property type="project" value="TreeGrafter"/>
</dbReference>
<feature type="transmembrane region" description="Helical" evidence="3">
    <location>
        <begin position="56"/>
        <end position="76"/>
    </location>
</feature>
<reference evidence="4 5" key="1">
    <citation type="submission" date="2018-04" db="EMBL/GenBank/DDBJ databases">
        <authorList>
            <person name="Zhang X."/>
            <person name="Yuan J."/>
            <person name="Li F."/>
            <person name="Xiang J."/>
        </authorList>
    </citation>
    <scope>NUCLEOTIDE SEQUENCE [LARGE SCALE GENOMIC DNA]</scope>
    <source>
        <tissue evidence="4">Muscle</tissue>
    </source>
</reference>
<comment type="caution">
    <text evidence="4">The sequence shown here is derived from an EMBL/GenBank/DDBJ whole genome shotgun (WGS) entry which is preliminary data.</text>
</comment>
<dbReference type="Pfam" id="PF00379">
    <property type="entry name" value="Chitin_bind_4"/>
    <property type="match status" value="1"/>
</dbReference>
<dbReference type="PANTHER" id="PTHR12236">
    <property type="entry name" value="STRUCTURAL CONTITUENT OF CUTICLE"/>
    <property type="match status" value="1"/>
</dbReference>
<name>A0A3R7MJK0_PENVA</name>
<evidence type="ECO:0000256" key="2">
    <source>
        <dbReference type="PROSITE-ProRule" id="PRU00497"/>
    </source>
</evidence>
<proteinExistence type="predicted"/>
<evidence type="ECO:0000313" key="4">
    <source>
        <dbReference type="EMBL" id="ROT83441.1"/>
    </source>
</evidence>